<sequence>MSPQIGGRRTVRESALSLQSERDPEVSAAMDAKVLGRFPAGSPRGSWPAEEFAAARRAEGEPAEVVMDLRSDAFLVVVPAQDED</sequence>
<evidence type="ECO:0000313" key="3">
    <source>
        <dbReference type="Proteomes" id="UP000623010"/>
    </source>
</evidence>
<evidence type="ECO:0000256" key="1">
    <source>
        <dbReference type="SAM" id="MobiDB-lite"/>
    </source>
</evidence>
<reference evidence="2" key="2">
    <citation type="submission" date="2020-09" db="EMBL/GenBank/DDBJ databases">
        <authorList>
            <person name="Sun Q."/>
            <person name="Ohkuma M."/>
        </authorList>
    </citation>
    <scope>NUCLEOTIDE SEQUENCE</scope>
    <source>
        <strain evidence="2">JCM 5016</strain>
    </source>
</reference>
<feature type="region of interest" description="Disordered" evidence="1">
    <location>
        <begin position="1"/>
        <end position="27"/>
    </location>
</feature>
<keyword evidence="3" id="KW-1185">Reference proteome</keyword>
<evidence type="ECO:0000313" key="2">
    <source>
        <dbReference type="EMBL" id="GGZ96379.1"/>
    </source>
</evidence>
<gene>
    <name evidence="2" type="ORF">GCM10010389_39560</name>
</gene>
<protein>
    <submittedName>
        <fullName evidence="2">Uncharacterized protein</fullName>
    </submittedName>
</protein>
<name>A0A918RF53_9ACTN</name>
<comment type="caution">
    <text evidence="2">The sequence shown here is derived from an EMBL/GenBank/DDBJ whole genome shotgun (WGS) entry which is preliminary data.</text>
</comment>
<dbReference type="Proteomes" id="UP000623010">
    <property type="component" value="Unassembled WGS sequence"/>
</dbReference>
<accession>A0A918RF53</accession>
<proteinExistence type="predicted"/>
<dbReference type="EMBL" id="BMWH01000016">
    <property type="protein sequence ID" value="GGZ96379.1"/>
    <property type="molecule type" value="Genomic_DNA"/>
</dbReference>
<reference evidence="2" key="1">
    <citation type="journal article" date="2014" name="Int. J. Syst. Evol. Microbiol.">
        <title>Complete genome sequence of Corynebacterium casei LMG S-19264T (=DSM 44701T), isolated from a smear-ripened cheese.</title>
        <authorList>
            <consortium name="US DOE Joint Genome Institute (JGI-PGF)"/>
            <person name="Walter F."/>
            <person name="Albersmeier A."/>
            <person name="Kalinowski J."/>
            <person name="Ruckert C."/>
        </authorList>
    </citation>
    <scope>NUCLEOTIDE SEQUENCE</scope>
    <source>
        <strain evidence="2">JCM 5016</strain>
    </source>
</reference>
<dbReference type="AlphaFoldDB" id="A0A918RF53"/>
<organism evidence="2 3">
    <name type="scientific">Streptomyces echinoruber</name>
    <dbReference type="NCBI Taxonomy" id="68898"/>
    <lineage>
        <taxon>Bacteria</taxon>
        <taxon>Bacillati</taxon>
        <taxon>Actinomycetota</taxon>
        <taxon>Actinomycetes</taxon>
        <taxon>Kitasatosporales</taxon>
        <taxon>Streptomycetaceae</taxon>
        <taxon>Streptomyces</taxon>
    </lineage>
</organism>